<organism evidence="1 2">
    <name type="scientific">Methyloprofundus sedimenti</name>
    <dbReference type="NCBI Taxonomy" id="1420851"/>
    <lineage>
        <taxon>Bacteria</taxon>
        <taxon>Pseudomonadati</taxon>
        <taxon>Pseudomonadota</taxon>
        <taxon>Gammaproteobacteria</taxon>
        <taxon>Methylococcales</taxon>
        <taxon>Methylococcaceae</taxon>
        <taxon>Methyloprofundus</taxon>
    </lineage>
</organism>
<dbReference type="PANTHER" id="PTHR30164">
    <property type="entry name" value="MTFA PEPTIDASE"/>
    <property type="match status" value="1"/>
</dbReference>
<dbReference type="EMBL" id="LPUF01000001">
    <property type="protein sequence ID" value="OQK17819.1"/>
    <property type="molecule type" value="Genomic_DNA"/>
</dbReference>
<dbReference type="Pfam" id="PF06167">
    <property type="entry name" value="Peptidase_M90"/>
    <property type="match status" value="1"/>
</dbReference>
<gene>
    <name evidence="1" type="ORF">AU255_08135</name>
</gene>
<proteinExistence type="predicted"/>
<evidence type="ECO:0000313" key="1">
    <source>
        <dbReference type="EMBL" id="OQK17819.1"/>
    </source>
</evidence>
<dbReference type="InterPro" id="IPR024079">
    <property type="entry name" value="MetalloPept_cat_dom_sf"/>
</dbReference>
<dbReference type="SUPFAM" id="SSF55486">
    <property type="entry name" value="Metalloproteases ('zincins'), catalytic domain"/>
    <property type="match status" value="1"/>
</dbReference>
<dbReference type="GO" id="GO:0008237">
    <property type="term" value="F:metallopeptidase activity"/>
    <property type="evidence" value="ECO:0007669"/>
    <property type="project" value="InterPro"/>
</dbReference>
<dbReference type="PANTHER" id="PTHR30164:SF2">
    <property type="entry name" value="PROTEIN MTFA"/>
    <property type="match status" value="1"/>
</dbReference>
<evidence type="ECO:0008006" key="3">
    <source>
        <dbReference type="Google" id="ProtNLM"/>
    </source>
</evidence>
<dbReference type="RefSeq" id="WP_080522428.1">
    <property type="nucleotide sequence ID" value="NZ_LPUF01000001.1"/>
</dbReference>
<dbReference type="Gene3D" id="1.10.472.150">
    <property type="entry name" value="Glucose-regulated metallo-peptidase M90, N-terminal domain"/>
    <property type="match status" value="1"/>
</dbReference>
<dbReference type="OrthoDB" id="9786424at2"/>
<sequence>MNIFKRARVIYILHRYAIHHELWEIAINKLGLLQGLSAVKKAHLRELSTLFLYEKNIYGVQGFQLTDEMRVIIAAQACLPILGLGIQLFSAWSNVVVYPGAFQVSRDERDEFGIVHHEQHLLSGESWLRGPVIFSWQDIEMDMQRWQQGHNVVVHEIAHKLDSLNGSANGMPPLHFSMHPEQWAATFSEAYQLFTQRLEHHQRVCINPYAATNPAEFFAVFSEYFFCAPDILKTHFADVYHLLQLYYRQDPLHRMSTLKN</sequence>
<name>A0A1V8M8G4_9GAMM</name>
<dbReference type="GO" id="GO:0005829">
    <property type="term" value="C:cytosol"/>
    <property type="evidence" value="ECO:0007669"/>
    <property type="project" value="TreeGrafter"/>
</dbReference>
<comment type="caution">
    <text evidence="1">The sequence shown here is derived from an EMBL/GenBank/DDBJ whole genome shotgun (WGS) entry which is preliminary data.</text>
</comment>
<dbReference type="InterPro" id="IPR042252">
    <property type="entry name" value="MtfA_N"/>
</dbReference>
<protein>
    <recommendedName>
        <fullName evidence="3">Zinc-dependent peptidase</fullName>
    </recommendedName>
</protein>
<dbReference type="CDD" id="cd20169">
    <property type="entry name" value="Peptidase_M90_mtfA"/>
    <property type="match status" value="1"/>
</dbReference>
<dbReference type="Proteomes" id="UP000191980">
    <property type="component" value="Unassembled WGS sequence"/>
</dbReference>
<reference evidence="1 2" key="1">
    <citation type="submission" date="2015-12" db="EMBL/GenBank/DDBJ databases">
        <authorList>
            <person name="Shamseldin A."/>
            <person name="Moawad H."/>
            <person name="Abd El-Rahim W.M."/>
            <person name="Sadowsky M.J."/>
        </authorList>
    </citation>
    <scope>NUCLEOTIDE SEQUENCE [LARGE SCALE GENOMIC DNA]</scope>
    <source>
        <strain evidence="1 2">WF1</strain>
    </source>
</reference>
<accession>A0A1V8M8G4</accession>
<dbReference type="InterPro" id="IPR010384">
    <property type="entry name" value="MtfA_fam"/>
</dbReference>
<dbReference type="Gene3D" id="3.40.390.10">
    <property type="entry name" value="Collagenase (Catalytic Domain)"/>
    <property type="match status" value="1"/>
</dbReference>
<keyword evidence="2" id="KW-1185">Reference proteome</keyword>
<dbReference type="AlphaFoldDB" id="A0A1V8M8G4"/>
<evidence type="ECO:0000313" key="2">
    <source>
        <dbReference type="Proteomes" id="UP000191980"/>
    </source>
</evidence>
<dbReference type="STRING" id="1420851.AU255_08135"/>
<dbReference type="GO" id="GO:0004177">
    <property type="term" value="F:aminopeptidase activity"/>
    <property type="evidence" value="ECO:0007669"/>
    <property type="project" value="TreeGrafter"/>
</dbReference>